<dbReference type="InterPro" id="IPR003613">
    <property type="entry name" value="Ubox_domain"/>
</dbReference>
<dbReference type="KEGG" id="vcn:VOLCADRAFT_107192"/>
<dbReference type="SMART" id="SM00504">
    <property type="entry name" value="Ubox"/>
    <property type="match status" value="1"/>
</dbReference>
<dbReference type="STRING" id="3068.D8UCI8"/>
<dbReference type="GO" id="GO:0016567">
    <property type="term" value="P:protein ubiquitination"/>
    <property type="evidence" value="ECO:0007669"/>
    <property type="project" value="UniProtKB-UniPathway"/>
</dbReference>
<proteinExistence type="predicted"/>
<feature type="domain" description="U-box" evidence="1">
    <location>
        <begin position="32"/>
        <end position="110"/>
    </location>
</feature>
<dbReference type="RefSeq" id="XP_002956356.1">
    <property type="nucleotide sequence ID" value="XM_002956310.1"/>
</dbReference>
<dbReference type="GO" id="GO:0004842">
    <property type="term" value="F:ubiquitin-protein transferase activity"/>
    <property type="evidence" value="ECO:0007669"/>
    <property type="project" value="InterPro"/>
</dbReference>
<organism evidence="3">
    <name type="scientific">Volvox carteri f. nagariensis</name>
    <dbReference type="NCBI Taxonomy" id="3068"/>
    <lineage>
        <taxon>Eukaryota</taxon>
        <taxon>Viridiplantae</taxon>
        <taxon>Chlorophyta</taxon>
        <taxon>core chlorophytes</taxon>
        <taxon>Chlorophyceae</taxon>
        <taxon>CS clade</taxon>
        <taxon>Chlamydomonadales</taxon>
        <taxon>Volvocaceae</taxon>
        <taxon>Volvox</taxon>
    </lineage>
</organism>
<dbReference type="GeneID" id="9619442"/>
<dbReference type="Gene3D" id="3.30.40.10">
    <property type="entry name" value="Zinc/RING finger domain, C3HC4 (zinc finger)"/>
    <property type="match status" value="1"/>
</dbReference>
<dbReference type="eggNOG" id="ENOG502STF6">
    <property type="taxonomic scope" value="Eukaryota"/>
</dbReference>
<dbReference type="Proteomes" id="UP000001058">
    <property type="component" value="Unassembled WGS sequence"/>
</dbReference>
<dbReference type="PROSITE" id="PS51698">
    <property type="entry name" value="U_BOX"/>
    <property type="match status" value="1"/>
</dbReference>
<dbReference type="SUPFAM" id="SSF57850">
    <property type="entry name" value="RING/U-box"/>
    <property type="match status" value="1"/>
</dbReference>
<dbReference type="Pfam" id="PF04564">
    <property type="entry name" value="U-box"/>
    <property type="match status" value="1"/>
</dbReference>
<dbReference type="AlphaFoldDB" id="D8UCI8"/>
<accession>D8UCI8</accession>
<evidence type="ECO:0000259" key="1">
    <source>
        <dbReference type="PROSITE" id="PS51698"/>
    </source>
</evidence>
<dbReference type="UniPathway" id="UPA00143"/>
<dbReference type="OrthoDB" id="10064100at2759"/>
<protein>
    <recommendedName>
        <fullName evidence="1">U-box domain-containing protein</fullName>
    </recommendedName>
</protein>
<name>D8UCI8_VOLCA</name>
<dbReference type="CDD" id="cd16655">
    <property type="entry name" value="RING-Ubox_WDSUB1-like"/>
    <property type="match status" value="1"/>
</dbReference>
<gene>
    <name evidence="2" type="ORF">VOLCADRAFT_107192</name>
</gene>
<dbReference type="EMBL" id="GL378381">
    <property type="protein sequence ID" value="EFJ42500.1"/>
    <property type="molecule type" value="Genomic_DNA"/>
</dbReference>
<reference evidence="2 3" key="1">
    <citation type="journal article" date="2010" name="Science">
        <title>Genomic analysis of organismal complexity in the multicellular green alga Volvox carteri.</title>
        <authorList>
            <person name="Prochnik S.E."/>
            <person name="Umen J."/>
            <person name="Nedelcu A.M."/>
            <person name="Hallmann A."/>
            <person name="Miller S.M."/>
            <person name="Nishii I."/>
            <person name="Ferris P."/>
            <person name="Kuo A."/>
            <person name="Mitros T."/>
            <person name="Fritz-Laylin L.K."/>
            <person name="Hellsten U."/>
            <person name="Chapman J."/>
            <person name="Simakov O."/>
            <person name="Rensing S.A."/>
            <person name="Terry A."/>
            <person name="Pangilinan J."/>
            <person name="Kapitonov V."/>
            <person name="Jurka J."/>
            <person name="Salamov A."/>
            <person name="Shapiro H."/>
            <person name="Schmutz J."/>
            <person name="Grimwood J."/>
            <person name="Lindquist E."/>
            <person name="Lucas S."/>
            <person name="Grigoriev I.V."/>
            <person name="Schmitt R."/>
            <person name="Kirk D."/>
            <person name="Rokhsar D.S."/>
        </authorList>
    </citation>
    <scope>NUCLEOTIDE SEQUENCE [LARGE SCALE GENOMIC DNA]</scope>
    <source>
        <strain evidence="3">f. Nagariensis / Eve</strain>
    </source>
</reference>
<keyword evidence="3" id="KW-1185">Reference proteome</keyword>
<evidence type="ECO:0000313" key="2">
    <source>
        <dbReference type="EMBL" id="EFJ42500.1"/>
    </source>
</evidence>
<dbReference type="InterPro" id="IPR052085">
    <property type="entry name" value="WD-SAM-U-box"/>
</dbReference>
<dbReference type="PANTHER" id="PTHR46573">
    <property type="entry name" value="WD REPEAT, SAM AND U-BOX DOMAIN-CONTAINING PROTEIN 1"/>
    <property type="match status" value="1"/>
</dbReference>
<feature type="non-terminal residue" evidence="2">
    <location>
        <position position="228"/>
    </location>
</feature>
<sequence>MTLATLTSMRRSSVPNPAELVEGPDNDAYLFETPADLLCPITHELFYEPVINAAGQVYERAAIEKAMAHRLVGLSRVDPISNLPLETAALTTVWPMKSKAAAYRERAVRGCVDRLCRPTCRSPIRYLRRAAELSAGIAAVNGDSPGGVLGLPGMTADVIGYLITHPSSIYDFQALSRYAASLASGGRRDLAAGVYTKLLHLGGDSQQQVEALQGLLECWGRPEEEEDQ</sequence>
<evidence type="ECO:0000313" key="3">
    <source>
        <dbReference type="Proteomes" id="UP000001058"/>
    </source>
</evidence>
<dbReference type="PANTHER" id="PTHR46573:SF2">
    <property type="entry name" value="U-BOX DOMAIN-CONTAINING PROTEIN"/>
    <property type="match status" value="1"/>
</dbReference>
<dbReference type="InterPro" id="IPR013083">
    <property type="entry name" value="Znf_RING/FYVE/PHD"/>
</dbReference>
<dbReference type="InParanoid" id="D8UCI8"/>